<dbReference type="GO" id="GO:0003824">
    <property type="term" value="F:catalytic activity"/>
    <property type="evidence" value="ECO:0007669"/>
    <property type="project" value="UniProtKB-ARBA"/>
</dbReference>
<dbReference type="STRING" id="574651.SAMN04487968_101129"/>
<keyword evidence="3" id="KW-1185">Reference proteome</keyword>
<protein>
    <submittedName>
        <fullName evidence="2">Pimeloyl-ACP methyl ester carboxylesterase</fullName>
    </submittedName>
</protein>
<dbReference type="Proteomes" id="UP000198832">
    <property type="component" value="Unassembled WGS sequence"/>
</dbReference>
<dbReference type="Gene3D" id="3.40.50.1820">
    <property type="entry name" value="alpha/beta hydrolase"/>
    <property type="match status" value="1"/>
</dbReference>
<organism evidence="2 3">
    <name type="scientific">Nocardioides terrae</name>
    <dbReference type="NCBI Taxonomy" id="574651"/>
    <lineage>
        <taxon>Bacteria</taxon>
        <taxon>Bacillati</taxon>
        <taxon>Actinomycetota</taxon>
        <taxon>Actinomycetes</taxon>
        <taxon>Propionibacteriales</taxon>
        <taxon>Nocardioidaceae</taxon>
        <taxon>Nocardioides</taxon>
    </lineage>
</organism>
<gene>
    <name evidence="2" type="ORF">SAMN04487968_101129</name>
</gene>
<dbReference type="Pfam" id="PF00561">
    <property type="entry name" value="Abhydrolase_1"/>
    <property type="match status" value="1"/>
</dbReference>
<evidence type="ECO:0000313" key="2">
    <source>
        <dbReference type="EMBL" id="SFB71999.1"/>
    </source>
</evidence>
<dbReference type="SUPFAM" id="SSF53474">
    <property type="entry name" value="alpha/beta-Hydrolases"/>
    <property type="match status" value="1"/>
</dbReference>
<dbReference type="PANTHER" id="PTHR43433:SF8">
    <property type="entry name" value="BIFUNCTIONAL LIPASE_ADENYLATE CYCLASE LIPJ"/>
    <property type="match status" value="1"/>
</dbReference>
<reference evidence="2 3" key="1">
    <citation type="submission" date="2016-10" db="EMBL/GenBank/DDBJ databases">
        <authorList>
            <person name="de Groot N.N."/>
        </authorList>
    </citation>
    <scope>NUCLEOTIDE SEQUENCE [LARGE SCALE GENOMIC DNA]</scope>
    <source>
        <strain evidence="2 3">CGMCC 1.7056</strain>
    </source>
</reference>
<evidence type="ECO:0000259" key="1">
    <source>
        <dbReference type="Pfam" id="PF00561"/>
    </source>
</evidence>
<sequence>MAGDGTAVAYAVAGEGPPLVQAAHWLTHLEHDWDSPIWGHWLHELSRGRRLVRYDERGCGLSDWDVPDFGLDAWVDDLELVVEASGTEPPFPVLGLSQGGAVAIAYAVRHPERVSRLVLVGAYAAGRLVRAETPEARAEALLDLEVGRVAWRHEDDSYRQVFASQFLPDASRELWDAFNRLQRTTTSTDNVVRFLDVFARIDVRDLLEEVRCPTLVVHSRDDLRVPGTQARELAARIPDARLLLLASRNHILTADEPAWSTFLAEATAFLDG</sequence>
<name>A0A1I1DAF9_9ACTN</name>
<accession>A0A1I1DAF9</accession>
<evidence type="ECO:0000313" key="3">
    <source>
        <dbReference type="Proteomes" id="UP000198832"/>
    </source>
</evidence>
<dbReference type="InterPro" id="IPR029058">
    <property type="entry name" value="AB_hydrolase_fold"/>
</dbReference>
<feature type="domain" description="AB hydrolase-1" evidence="1">
    <location>
        <begin position="38"/>
        <end position="255"/>
    </location>
</feature>
<dbReference type="InterPro" id="IPR050471">
    <property type="entry name" value="AB_hydrolase"/>
</dbReference>
<dbReference type="AlphaFoldDB" id="A0A1I1DAF9"/>
<dbReference type="PANTHER" id="PTHR43433">
    <property type="entry name" value="HYDROLASE, ALPHA/BETA FOLD FAMILY PROTEIN"/>
    <property type="match status" value="1"/>
</dbReference>
<proteinExistence type="predicted"/>
<dbReference type="InterPro" id="IPR000073">
    <property type="entry name" value="AB_hydrolase_1"/>
</dbReference>
<dbReference type="PRINTS" id="PR00111">
    <property type="entry name" value="ABHYDROLASE"/>
</dbReference>
<dbReference type="EMBL" id="FOLB01000001">
    <property type="protein sequence ID" value="SFB71999.1"/>
    <property type="molecule type" value="Genomic_DNA"/>
</dbReference>